<organism evidence="2 3">
    <name type="scientific">Mycena pura</name>
    <dbReference type="NCBI Taxonomy" id="153505"/>
    <lineage>
        <taxon>Eukaryota</taxon>
        <taxon>Fungi</taxon>
        <taxon>Dikarya</taxon>
        <taxon>Basidiomycota</taxon>
        <taxon>Agaricomycotina</taxon>
        <taxon>Agaricomycetes</taxon>
        <taxon>Agaricomycetidae</taxon>
        <taxon>Agaricales</taxon>
        <taxon>Marasmiineae</taxon>
        <taxon>Mycenaceae</taxon>
        <taxon>Mycena</taxon>
    </lineage>
</organism>
<evidence type="ECO:0000313" key="3">
    <source>
        <dbReference type="Proteomes" id="UP001219525"/>
    </source>
</evidence>
<gene>
    <name evidence="2" type="ORF">GGX14DRAFT_578039</name>
</gene>
<reference evidence="2" key="1">
    <citation type="submission" date="2023-03" db="EMBL/GenBank/DDBJ databases">
        <title>Massive genome expansion in bonnet fungi (Mycena s.s.) driven by repeated elements and novel gene families across ecological guilds.</title>
        <authorList>
            <consortium name="Lawrence Berkeley National Laboratory"/>
            <person name="Harder C.B."/>
            <person name="Miyauchi S."/>
            <person name="Viragh M."/>
            <person name="Kuo A."/>
            <person name="Thoen E."/>
            <person name="Andreopoulos B."/>
            <person name="Lu D."/>
            <person name="Skrede I."/>
            <person name="Drula E."/>
            <person name="Henrissat B."/>
            <person name="Morin E."/>
            <person name="Kohler A."/>
            <person name="Barry K."/>
            <person name="LaButti K."/>
            <person name="Morin E."/>
            <person name="Salamov A."/>
            <person name="Lipzen A."/>
            <person name="Mereny Z."/>
            <person name="Hegedus B."/>
            <person name="Baldrian P."/>
            <person name="Stursova M."/>
            <person name="Weitz H."/>
            <person name="Taylor A."/>
            <person name="Grigoriev I.V."/>
            <person name="Nagy L.G."/>
            <person name="Martin F."/>
            <person name="Kauserud H."/>
        </authorList>
    </citation>
    <scope>NUCLEOTIDE SEQUENCE</scope>
    <source>
        <strain evidence="2">9144</strain>
    </source>
</reference>
<feature type="compositionally biased region" description="Low complexity" evidence="1">
    <location>
        <begin position="561"/>
        <end position="572"/>
    </location>
</feature>
<comment type="caution">
    <text evidence="2">The sequence shown here is derived from an EMBL/GenBank/DDBJ whole genome shotgun (WGS) entry which is preliminary data.</text>
</comment>
<keyword evidence="3" id="KW-1185">Reference proteome</keyword>
<feature type="compositionally biased region" description="Polar residues" evidence="1">
    <location>
        <begin position="269"/>
        <end position="286"/>
    </location>
</feature>
<sequence>MTPPTRLAALPNPSLEPPITAGQLLKPLDFTSTQTIFLFPPMSSKLKGSSTRDPGPVDDAFYVAPTASRFWSAFNHAGTRLFVNVLRKLSANIEIPATVASNAMNVGIRATVQVPLRSTGQQRPARRHLGSRRLVHQLCDLVPDAPSEYLRIPSLSPPDRLLPENFQVPFWVAPTELELANAPTFPQSPRKTPARLSSIANQQDDDGEEEQDEEDDDGDFEMERPGKTPTPPPSPPKGKRTRPTTRSERKSAEYVEDSDDESVPASKVARSSRSGNAAQQSRQPRSAMNRDVAVVLKKPKDKNEGKPKGRNPIRNISLTEIKDRVGDAIVSILNTKETFHKRVNLDLPEDAGATITVAVARKGPGVKPPFRSAMGSTPHARTRENDDFESEFAPLEPIPLKEVESLAVDQAQFPPFSCLNCVLSRVDCQPFGYGVQCSRCQTKRIKSCEHTLSSMELSNLFATIAKQNTFSLEMTKYVVDDLKATIARAKRDYDSLRLSISAVEYSVCRTIEHARAATDVLGTDGLLSYFEAPKSSQDPNAVDLLNRLIENFNSMKAAPGDSIASTPAPATAPDDEDDSVPGLSQRPPATPASKKPLSKAPRSESRVIRDVPEGDNDK</sequence>
<feature type="compositionally biased region" description="Basic and acidic residues" evidence="1">
    <location>
        <begin position="601"/>
        <end position="618"/>
    </location>
</feature>
<protein>
    <submittedName>
        <fullName evidence="2">Uncharacterized protein</fullName>
    </submittedName>
</protein>
<evidence type="ECO:0000313" key="2">
    <source>
        <dbReference type="EMBL" id="KAJ7192605.1"/>
    </source>
</evidence>
<evidence type="ECO:0000256" key="1">
    <source>
        <dbReference type="SAM" id="MobiDB-lite"/>
    </source>
</evidence>
<accession>A0AAD6UXV3</accession>
<dbReference type="AlphaFoldDB" id="A0AAD6UXV3"/>
<proteinExistence type="predicted"/>
<feature type="region of interest" description="Disordered" evidence="1">
    <location>
        <begin position="182"/>
        <end position="291"/>
    </location>
</feature>
<dbReference type="EMBL" id="JARJCW010000118">
    <property type="protein sequence ID" value="KAJ7192605.1"/>
    <property type="molecule type" value="Genomic_DNA"/>
</dbReference>
<name>A0AAD6UXV3_9AGAR</name>
<dbReference type="Proteomes" id="UP001219525">
    <property type="component" value="Unassembled WGS sequence"/>
</dbReference>
<feature type="region of interest" description="Disordered" evidence="1">
    <location>
        <begin position="366"/>
        <end position="388"/>
    </location>
</feature>
<feature type="region of interest" description="Disordered" evidence="1">
    <location>
        <begin position="557"/>
        <end position="618"/>
    </location>
</feature>
<feature type="compositionally biased region" description="Acidic residues" evidence="1">
    <location>
        <begin position="203"/>
        <end position="220"/>
    </location>
</feature>